<proteinExistence type="predicted"/>
<keyword evidence="1" id="KW-0472">Membrane</keyword>
<comment type="caution">
    <text evidence="2">The sequence shown here is derived from an EMBL/GenBank/DDBJ whole genome shotgun (WGS) entry which is preliminary data.</text>
</comment>
<accession>A0A4P5PCX2</accession>
<reference evidence="3" key="1">
    <citation type="submission" date="2019-02" db="EMBL/GenBank/DDBJ databases">
        <title>Draft genome sequence of Enterococcus sp. Gos25-1.</title>
        <authorList>
            <person name="Tanaka N."/>
            <person name="Shiwa Y."/>
            <person name="Fujita N."/>
        </authorList>
    </citation>
    <scope>NUCLEOTIDE SEQUENCE [LARGE SCALE GENOMIC DNA]</scope>
    <source>
        <strain evidence="3">Gos25-1</strain>
    </source>
</reference>
<protein>
    <submittedName>
        <fullName evidence="2">Uncharacterized protein</fullName>
    </submittedName>
</protein>
<organism evidence="2 3">
    <name type="scientific">Enterococcus florum</name>
    <dbReference type="NCBI Taxonomy" id="2480627"/>
    <lineage>
        <taxon>Bacteria</taxon>
        <taxon>Bacillati</taxon>
        <taxon>Bacillota</taxon>
        <taxon>Bacilli</taxon>
        <taxon>Lactobacillales</taxon>
        <taxon>Enterococcaceae</taxon>
        <taxon>Enterococcus</taxon>
    </lineage>
</organism>
<gene>
    <name evidence="2" type="ORF">NRIC_12330</name>
</gene>
<dbReference type="AlphaFoldDB" id="A0A4P5PCX2"/>
<feature type="transmembrane region" description="Helical" evidence="1">
    <location>
        <begin position="30"/>
        <end position="49"/>
    </location>
</feature>
<dbReference type="EMBL" id="BJCC01000009">
    <property type="protein sequence ID" value="GCF93342.1"/>
    <property type="molecule type" value="Genomic_DNA"/>
</dbReference>
<sequence length="59" mass="6840">MQCGREAYRLFLLVYPFHFTEMDTINDEQVLFGLMNVFGIVGVCTFLTLKKILFCTQIA</sequence>
<evidence type="ECO:0000256" key="1">
    <source>
        <dbReference type="SAM" id="Phobius"/>
    </source>
</evidence>
<evidence type="ECO:0000313" key="2">
    <source>
        <dbReference type="EMBL" id="GCF93342.1"/>
    </source>
</evidence>
<keyword evidence="1" id="KW-1133">Transmembrane helix</keyword>
<evidence type="ECO:0000313" key="3">
    <source>
        <dbReference type="Proteomes" id="UP000290567"/>
    </source>
</evidence>
<name>A0A4P5PCX2_9ENTE</name>
<keyword evidence="1" id="KW-0812">Transmembrane</keyword>
<keyword evidence="3" id="KW-1185">Reference proteome</keyword>
<dbReference type="Proteomes" id="UP000290567">
    <property type="component" value="Unassembled WGS sequence"/>
</dbReference>